<evidence type="ECO:0000313" key="6">
    <source>
        <dbReference type="EMBL" id="MEV0710305.1"/>
    </source>
</evidence>
<dbReference type="Pfam" id="PF01494">
    <property type="entry name" value="FAD_binding_3"/>
    <property type="match status" value="1"/>
</dbReference>
<organism evidence="6 7">
    <name type="scientific">Nocardia aurea</name>
    <dbReference type="NCBI Taxonomy" id="2144174"/>
    <lineage>
        <taxon>Bacteria</taxon>
        <taxon>Bacillati</taxon>
        <taxon>Actinomycetota</taxon>
        <taxon>Actinomycetes</taxon>
        <taxon>Mycobacteriales</taxon>
        <taxon>Nocardiaceae</taxon>
        <taxon>Nocardia</taxon>
    </lineage>
</organism>
<reference evidence="6 7" key="1">
    <citation type="submission" date="2024-06" db="EMBL/GenBank/DDBJ databases">
        <title>The Natural Products Discovery Center: Release of the First 8490 Sequenced Strains for Exploring Actinobacteria Biosynthetic Diversity.</title>
        <authorList>
            <person name="Kalkreuter E."/>
            <person name="Kautsar S.A."/>
            <person name="Yang D."/>
            <person name="Bader C.D."/>
            <person name="Teijaro C.N."/>
            <person name="Fluegel L."/>
            <person name="Davis C.M."/>
            <person name="Simpson J.R."/>
            <person name="Lauterbach L."/>
            <person name="Steele A.D."/>
            <person name="Gui C."/>
            <person name="Meng S."/>
            <person name="Li G."/>
            <person name="Viehrig K."/>
            <person name="Ye F."/>
            <person name="Su P."/>
            <person name="Kiefer A.F."/>
            <person name="Nichols A."/>
            <person name="Cepeda A.J."/>
            <person name="Yan W."/>
            <person name="Fan B."/>
            <person name="Jiang Y."/>
            <person name="Adhikari A."/>
            <person name="Zheng C.-J."/>
            <person name="Schuster L."/>
            <person name="Cowan T.M."/>
            <person name="Smanski M.J."/>
            <person name="Chevrette M.G."/>
            <person name="De Carvalho L.P.S."/>
            <person name="Shen B."/>
        </authorList>
    </citation>
    <scope>NUCLEOTIDE SEQUENCE [LARGE SCALE GENOMIC DNA]</scope>
    <source>
        <strain evidence="6 7">NPDC050403</strain>
    </source>
</reference>
<proteinExistence type="predicted"/>
<evidence type="ECO:0000256" key="2">
    <source>
        <dbReference type="ARBA" id="ARBA00022630"/>
    </source>
</evidence>
<keyword evidence="2" id="KW-0285">Flavoprotein</keyword>
<evidence type="ECO:0000256" key="1">
    <source>
        <dbReference type="ARBA" id="ARBA00001974"/>
    </source>
</evidence>
<keyword evidence="6" id="KW-0560">Oxidoreductase</keyword>
<dbReference type="InterPro" id="IPR050641">
    <property type="entry name" value="RIFMO-like"/>
</dbReference>
<dbReference type="InterPro" id="IPR002938">
    <property type="entry name" value="FAD-bd"/>
</dbReference>
<evidence type="ECO:0000259" key="5">
    <source>
        <dbReference type="Pfam" id="PF01494"/>
    </source>
</evidence>
<dbReference type="GO" id="GO:0004497">
    <property type="term" value="F:monooxygenase activity"/>
    <property type="evidence" value="ECO:0007669"/>
    <property type="project" value="UniProtKB-KW"/>
</dbReference>
<evidence type="ECO:0000313" key="7">
    <source>
        <dbReference type="Proteomes" id="UP001551695"/>
    </source>
</evidence>
<keyword evidence="7" id="KW-1185">Reference proteome</keyword>
<gene>
    <name evidence="6" type="ORF">AB0I48_22300</name>
</gene>
<dbReference type="SUPFAM" id="SSF51905">
    <property type="entry name" value="FAD/NAD(P)-binding domain"/>
    <property type="match status" value="1"/>
</dbReference>
<comment type="cofactor">
    <cofactor evidence="1">
        <name>FAD</name>
        <dbReference type="ChEBI" id="CHEBI:57692"/>
    </cofactor>
</comment>
<accession>A0ABV3FY08</accession>
<evidence type="ECO:0000256" key="4">
    <source>
        <dbReference type="SAM" id="MobiDB-lite"/>
    </source>
</evidence>
<dbReference type="PANTHER" id="PTHR43004">
    <property type="entry name" value="TRK SYSTEM POTASSIUM UPTAKE PROTEIN"/>
    <property type="match status" value="1"/>
</dbReference>
<dbReference type="EMBL" id="JBFAKC010000010">
    <property type="protein sequence ID" value="MEV0710305.1"/>
    <property type="molecule type" value="Genomic_DNA"/>
</dbReference>
<dbReference type="Proteomes" id="UP001551695">
    <property type="component" value="Unassembled WGS sequence"/>
</dbReference>
<dbReference type="InterPro" id="IPR036188">
    <property type="entry name" value="FAD/NAD-bd_sf"/>
</dbReference>
<dbReference type="PRINTS" id="PR00420">
    <property type="entry name" value="RNGMNOXGNASE"/>
</dbReference>
<feature type="domain" description="FAD-binding" evidence="5">
    <location>
        <begin position="8"/>
        <end position="339"/>
    </location>
</feature>
<sequence>MNGNTVSTEVLIAGGGSVGLMLAVLLRHHGIEPLVVEEKPELSPHPRATGIGSRSVEILREVGLDHAVNDAAVDLRAGKIRGRTLAEADFTENAQWKTTTAAALTYTPARIRGTCAQNRLDRILVTKAGHVQFGVALDSFEQDSDGVTATLSDGRVARARYLVAADGVRSRIRQILDIGLTGPGAIGHETTSVLFDADLRPRTPFAMCNIEHPDATGLLVTVDGVREWVFLTRLDTEPTPELIRTAVGDPSIEVQIRGVLRFRGRGHVADRLSVGRVFLVGDAAHAIPPLGAFGLNTGIADAHNLAWKLAHVLRGEAEPELVETYHAERHPVALMTMEQAHLRFNDPSLHWGKDMAEARKAAGAINAPVVHMGYRYGGAELPSTEDLTLDLDGSPGSRLPHMWVGDGVSTLDLVGSRWCVLTADPSVRTDIPVHVVDDWPYGTVLVRPDGFVSRSYSQHTDPRCQPRIPGPGRLTRG</sequence>
<protein>
    <submittedName>
        <fullName evidence="6">FAD-dependent monooxygenase</fullName>
    </submittedName>
</protein>
<feature type="region of interest" description="Disordered" evidence="4">
    <location>
        <begin position="455"/>
        <end position="477"/>
    </location>
</feature>
<evidence type="ECO:0000256" key="3">
    <source>
        <dbReference type="ARBA" id="ARBA00022827"/>
    </source>
</evidence>
<dbReference type="RefSeq" id="WP_357786128.1">
    <property type="nucleotide sequence ID" value="NZ_JBFAKC010000010.1"/>
</dbReference>
<keyword evidence="6" id="KW-0503">Monooxygenase</keyword>
<dbReference type="Gene3D" id="3.40.30.120">
    <property type="match status" value="1"/>
</dbReference>
<comment type="caution">
    <text evidence="6">The sequence shown here is derived from an EMBL/GenBank/DDBJ whole genome shotgun (WGS) entry which is preliminary data.</text>
</comment>
<dbReference type="Gene3D" id="3.50.50.60">
    <property type="entry name" value="FAD/NAD(P)-binding domain"/>
    <property type="match status" value="1"/>
</dbReference>
<keyword evidence="3" id="KW-0274">FAD</keyword>
<name>A0ABV3FY08_9NOCA</name>
<dbReference type="Gene3D" id="3.30.9.10">
    <property type="entry name" value="D-Amino Acid Oxidase, subunit A, domain 2"/>
    <property type="match status" value="1"/>
</dbReference>
<dbReference type="PANTHER" id="PTHR43004:SF19">
    <property type="entry name" value="BINDING MONOOXYGENASE, PUTATIVE (JCVI)-RELATED"/>
    <property type="match status" value="1"/>
</dbReference>